<dbReference type="Proteomes" id="UP000249239">
    <property type="component" value="Unassembled WGS sequence"/>
</dbReference>
<organism evidence="2 3">
    <name type="scientific">Breznakibacter xylanolyticus</name>
    <dbReference type="NCBI Taxonomy" id="990"/>
    <lineage>
        <taxon>Bacteria</taxon>
        <taxon>Pseudomonadati</taxon>
        <taxon>Bacteroidota</taxon>
        <taxon>Bacteroidia</taxon>
        <taxon>Marinilabiliales</taxon>
        <taxon>Marinilabiliaceae</taxon>
        <taxon>Breznakibacter</taxon>
    </lineage>
</organism>
<protein>
    <submittedName>
        <fullName evidence="2">Uncharacterized protein DUF3109</fullName>
    </submittedName>
</protein>
<accession>A0A2W7NJX7</accession>
<dbReference type="Pfam" id="PF11307">
    <property type="entry name" value="DUF3109"/>
    <property type="match status" value="1"/>
</dbReference>
<comment type="caution">
    <text evidence="2">The sequence shown here is derived from an EMBL/GenBank/DDBJ whole genome shotgun (WGS) entry which is preliminary data.</text>
</comment>
<keyword evidence="3" id="KW-1185">Reference proteome</keyword>
<name>A0A2W7NJX7_9BACT</name>
<dbReference type="AlphaFoldDB" id="A0A2W7NJX7"/>
<proteinExistence type="inferred from homology"/>
<evidence type="ECO:0000313" key="3">
    <source>
        <dbReference type="Proteomes" id="UP000249239"/>
    </source>
</evidence>
<sequence length="194" mass="22054">MVQIDDTLISLDVFEKKFVCDLGACKGECCVEGESGAPLDDAEAALLEEIYPLIKPYLLPNAIAEIEAQGKWVIDWDDDKVTPIINGRECVYAIFDADGTCKCAIEQAYNDGVVSFKKPISCHLYPIRISKVNNMEALNFHKWEVCKVAFLLGHKLNMPVYKFLKDPIVRKYGIEFYDQMEIIEKELRDEGHIK</sequence>
<reference evidence="2 3" key="1">
    <citation type="submission" date="2018-06" db="EMBL/GenBank/DDBJ databases">
        <title>Genomic Encyclopedia of Archaeal and Bacterial Type Strains, Phase II (KMG-II): from individual species to whole genera.</title>
        <authorList>
            <person name="Goeker M."/>
        </authorList>
    </citation>
    <scope>NUCLEOTIDE SEQUENCE [LARGE SCALE GENOMIC DNA]</scope>
    <source>
        <strain evidence="2 3">DSM 6779</strain>
    </source>
</reference>
<comment type="similarity">
    <text evidence="1">Belongs to the Rv0495c family.</text>
</comment>
<evidence type="ECO:0000313" key="2">
    <source>
        <dbReference type="EMBL" id="PZX20751.1"/>
    </source>
</evidence>
<dbReference type="OrthoDB" id="597501at2"/>
<evidence type="ECO:0000256" key="1">
    <source>
        <dbReference type="ARBA" id="ARBA00093770"/>
    </source>
</evidence>
<dbReference type="RefSeq" id="WP_111443901.1">
    <property type="nucleotide sequence ID" value="NZ_QKZK01000001.1"/>
</dbReference>
<dbReference type="InterPro" id="IPR021458">
    <property type="entry name" value="Rv0495c"/>
</dbReference>
<gene>
    <name evidence="2" type="ORF">LX69_00176</name>
</gene>
<dbReference type="EMBL" id="QKZK01000001">
    <property type="protein sequence ID" value="PZX20751.1"/>
    <property type="molecule type" value="Genomic_DNA"/>
</dbReference>